<accession>A0A3M0K2S7</accession>
<dbReference type="AlphaFoldDB" id="A0A3M0K2S7"/>
<sequence length="226" mass="22281">MALLRSGVAVPASLHPPDGTLLVEVPDPPLPTPALWAAAGDRACGEGRDSGTASSDGLLVGAGTTPTVAKVLSPSPPECSPSFPAALGCVPAEPFDWSPAASATVLLAGSSPTEDAAGPTPAAGPTLPPLPTASVTAAAGAGVFKFSMNGDTAEMRPVFDKSKGPCAVGSSSTAWWTLPSCQVTVHLTDCGRFWGEAKAKVEGLSDGDGADAGARLAVSGVQPVPS</sequence>
<name>A0A3M0K2S7_HIRRU</name>
<comment type="caution">
    <text evidence="1">The sequence shown here is derived from an EMBL/GenBank/DDBJ whole genome shotgun (WGS) entry which is preliminary data.</text>
</comment>
<evidence type="ECO:0000313" key="1">
    <source>
        <dbReference type="EMBL" id="RMC05530.1"/>
    </source>
</evidence>
<dbReference type="Proteomes" id="UP000269221">
    <property type="component" value="Unassembled WGS sequence"/>
</dbReference>
<protein>
    <submittedName>
        <fullName evidence="1">Uncharacterized protein</fullName>
    </submittedName>
</protein>
<gene>
    <name evidence="1" type="ORF">DUI87_18726</name>
</gene>
<evidence type="ECO:0000313" key="2">
    <source>
        <dbReference type="Proteomes" id="UP000269221"/>
    </source>
</evidence>
<organism evidence="1 2">
    <name type="scientific">Hirundo rustica rustica</name>
    <dbReference type="NCBI Taxonomy" id="333673"/>
    <lineage>
        <taxon>Eukaryota</taxon>
        <taxon>Metazoa</taxon>
        <taxon>Chordata</taxon>
        <taxon>Craniata</taxon>
        <taxon>Vertebrata</taxon>
        <taxon>Euteleostomi</taxon>
        <taxon>Archelosauria</taxon>
        <taxon>Archosauria</taxon>
        <taxon>Dinosauria</taxon>
        <taxon>Saurischia</taxon>
        <taxon>Theropoda</taxon>
        <taxon>Coelurosauria</taxon>
        <taxon>Aves</taxon>
        <taxon>Neognathae</taxon>
        <taxon>Neoaves</taxon>
        <taxon>Telluraves</taxon>
        <taxon>Australaves</taxon>
        <taxon>Passeriformes</taxon>
        <taxon>Sylvioidea</taxon>
        <taxon>Hirundinidae</taxon>
        <taxon>Hirundo</taxon>
    </lineage>
</organism>
<dbReference type="EMBL" id="QRBI01000123">
    <property type="protein sequence ID" value="RMC05530.1"/>
    <property type="molecule type" value="Genomic_DNA"/>
</dbReference>
<keyword evidence="2" id="KW-1185">Reference proteome</keyword>
<reference evidence="1 2" key="1">
    <citation type="submission" date="2018-07" db="EMBL/GenBank/DDBJ databases">
        <title>A high quality draft genome assembly of the barn swallow (H. rustica rustica).</title>
        <authorList>
            <person name="Formenti G."/>
            <person name="Chiara M."/>
            <person name="Poveda L."/>
            <person name="Francoijs K.-J."/>
            <person name="Bonisoli-Alquati A."/>
            <person name="Canova L."/>
            <person name="Gianfranceschi L."/>
            <person name="Horner D.S."/>
            <person name="Saino N."/>
        </authorList>
    </citation>
    <scope>NUCLEOTIDE SEQUENCE [LARGE SCALE GENOMIC DNA]</scope>
    <source>
        <strain evidence="1">Chelidonia</strain>
        <tissue evidence="1">Blood</tissue>
    </source>
</reference>
<proteinExistence type="predicted"/>